<reference evidence="7" key="2">
    <citation type="submission" date="2021-04" db="EMBL/GenBank/DDBJ databases">
        <authorList>
            <person name="Gilroy R."/>
        </authorList>
    </citation>
    <scope>NUCLEOTIDE SEQUENCE</scope>
    <source>
        <strain evidence="7">4376</strain>
    </source>
</reference>
<gene>
    <name evidence="7" type="ORF">H9867_07495</name>
</gene>
<keyword evidence="4" id="KW-0904">Protein phosphatase</keyword>
<evidence type="ECO:0000313" key="8">
    <source>
        <dbReference type="Proteomes" id="UP000824189"/>
    </source>
</evidence>
<name>A0A9D1RZ65_9CORY</name>
<dbReference type="SMART" id="SM00226">
    <property type="entry name" value="LMWPc"/>
    <property type="match status" value="1"/>
</dbReference>
<organism evidence="7 8">
    <name type="scientific">Candidatus Corynebacterium gallistercoris</name>
    <dbReference type="NCBI Taxonomy" id="2838530"/>
    <lineage>
        <taxon>Bacteria</taxon>
        <taxon>Bacillati</taxon>
        <taxon>Actinomycetota</taxon>
        <taxon>Actinomycetes</taxon>
        <taxon>Mycobacteriales</taxon>
        <taxon>Corynebacteriaceae</taxon>
        <taxon>Corynebacterium</taxon>
    </lineage>
</organism>
<evidence type="ECO:0000256" key="4">
    <source>
        <dbReference type="ARBA" id="ARBA00022912"/>
    </source>
</evidence>
<dbReference type="AlphaFoldDB" id="A0A9D1RZ65"/>
<dbReference type="Pfam" id="PF01451">
    <property type="entry name" value="LMWPc"/>
    <property type="match status" value="1"/>
</dbReference>
<accession>A0A9D1RZ65</accession>
<evidence type="ECO:0000256" key="5">
    <source>
        <dbReference type="PIRSR" id="PIRSR617867-1"/>
    </source>
</evidence>
<dbReference type="InterPro" id="IPR017867">
    <property type="entry name" value="Tyr_phospatase_low_mol_wt"/>
</dbReference>
<keyword evidence="3" id="KW-0378">Hydrolase</keyword>
<feature type="domain" description="Phosphotyrosine protein phosphatase I" evidence="6">
    <location>
        <begin position="5"/>
        <end position="152"/>
    </location>
</feature>
<feature type="active site" description="Nucleophile" evidence="5">
    <location>
        <position position="11"/>
    </location>
</feature>
<feature type="active site" description="Proton donor" evidence="5">
    <location>
        <position position="126"/>
    </location>
</feature>
<feature type="active site" evidence="5">
    <location>
        <position position="17"/>
    </location>
</feature>
<comment type="caution">
    <text evidence="7">The sequence shown here is derived from an EMBL/GenBank/DDBJ whole genome shotgun (WGS) entry which is preliminary data.</text>
</comment>
<dbReference type="PANTHER" id="PTHR11717:SF7">
    <property type="entry name" value="LOW MOLECULAR WEIGHT PHOSPHOTYROSINE PROTEIN PHOSPHATASE"/>
    <property type="match status" value="1"/>
</dbReference>
<dbReference type="Gene3D" id="3.40.50.2300">
    <property type="match status" value="1"/>
</dbReference>
<dbReference type="CDD" id="cd16343">
    <property type="entry name" value="LMWPTP"/>
    <property type="match status" value="1"/>
</dbReference>
<evidence type="ECO:0000256" key="1">
    <source>
        <dbReference type="ARBA" id="ARBA00011063"/>
    </source>
</evidence>
<dbReference type="EC" id="3.1.3.48" evidence="2"/>
<dbReference type="SUPFAM" id="SSF52788">
    <property type="entry name" value="Phosphotyrosine protein phosphatases I"/>
    <property type="match status" value="1"/>
</dbReference>
<evidence type="ECO:0000259" key="6">
    <source>
        <dbReference type="SMART" id="SM00226"/>
    </source>
</evidence>
<dbReference type="InterPro" id="IPR036196">
    <property type="entry name" value="Ptyr_pPase_sf"/>
</dbReference>
<dbReference type="PRINTS" id="PR00719">
    <property type="entry name" value="LMWPTPASE"/>
</dbReference>
<dbReference type="EMBL" id="DXFZ01000091">
    <property type="protein sequence ID" value="HIW96310.1"/>
    <property type="molecule type" value="Genomic_DNA"/>
</dbReference>
<dbReference type="GO" id="GO:0004725">
    <property type="term" value="F:protein tyrosine phosphatase activity"/>
    <property type="evidence" value="ECO:0007669"/>
    <property type="project" value="UniProtKB-EC"/>
</dbReference>
<proteinExistence type="inferred from homology"/>
<reference evidence="7" key="1">
    <citation type="journal article" date="2021" name="PeerJ">
        <title>Extensive microbial diversity within the chicken gut microbiome revealed by metagenomics and culture.</title>
        <authorList>
            <person name="Gilroy R."/>
            <person name="Ravi A."/>
            <person name="Getino M."/>
            <person name="Pursley I."/>
            <person name="Horton D.L."/>
            <person name="Alikhan N.F."/>
            <person name="Baker D."/>
            <person name="Gharbi K."/>
            <person name="Hall N."/>
            <person name="Watson M."/>
            <person name="Adriaenssens E.M."/>
            <person name="Foster-Nyarko E."/>
            <person name="Jarju S."/>
            <person name="Secka A."/>
            <person name="Antonio M."/>
            <person name="Oren A."/>
            <person name="Chaudhuri R.R."/>
            <person name="La Ragione R."/>
            <person name="Hildebrand F."/>
            <person name="Pallen M.J."/>
        </authorList>
    </citation>
    <scope>NUCLEOTIDE SEQUENCE</scope>
    <source>
        <strain evidence="7">4376</strain>
    </source>
</reference>
<sequence>MTDVKKITVVCTGNICRSPMGEVMLRHHLDQESTKDLEVNSCGLGGWHEGEAADTRALKQLSTDGYDGFAHRAAKFNEQVHGDADLYLAMDSGHVDGLKDLGVPEDKIRLFRSFDSQSSEGAEVADPYYGTEEDFATVARQVKAAIPGIIEAVG</sequence>
<dbReference type="InterPro" id="IPR050438">
    <property type="entry name" value="LMW_PTPase"/>
</dbReference>
<protein>
    <recommendedName>
        <fullName evidence="2">protein-tyrosine-phosphatase</fullName>
        <ecNumber evidence="2">3.1.3.48</ecNumber>
    </recommendedName>
</protein>
<dbReference type="PANTHER" id="PTHR11717">
    <property type="entry name" value="LOW MOLECULAR WEIGHT PROTEIN TYROSINE PHOSPHATASE"/>
    <property type="match status" value="1"/>
</dbReference>
<comment type="similarity">
    <text evidence="1">Belongs to the low molecular weight phosphotyrosine protein phosphatase family.</text>
</comment>
<evidence type="ECO:0000256" key="3">
    <source>
        <dbReference type="ARBA" id="ARBA00022801"/>
    </source>
</evidence>
<evidence type="ECO:0000256" key="2">
    <source>
        <dbReference type="ARBA" id="ARBA00013064"/>
    </source>
</evidence>
<evidence type="ECO:0000313" key="7">
    <source>
        <dbReference type="EMBL" id="HIW96310.1"/>
    </source>
</evidence>
<dbReference type="InterPro" id="IPR023485">
    <property type="entry name" value="Ptyr_pPase"/>
</dbReference>
<dbReference type="Proteomes" id="UP000824189">
    <property type="component" value="Unassembled WGS sequence"/>
</dbReference>